<dbReference type="GeneID" id="40313182"/>
<dbReference type="UniPathway" id="UPA00196"/>
<name>A0A2A9MBR5_BESBE</name>
<feature type="domain" description="Phosphatidylinositol N-acetylglucosaminyltransferase subunit H conserved" evidence="5">
    <location>
        <begin position="285"/>
        <end position="348"/>
    </location>
</feature>
<dbReference type="Proteomes" id="UP000224006">
    <property type="component" value="Chromosome VIII"/>
</dbReference>
<gene>
    <name evidence="6" type="ORF">BESB_082560</name>
</gene>
<feature type="transmembrane region" description="Helical" evidence="4">
    <location>
        <begin position="195"/>
        <end position="212"/>
    </location>
</feature>
<dbReference type="InterPro" id="IPR044215">
    <property type="entry name" value="PIG-H"/>
</dbReference>
<comment type="similarity">
    <text evidence="2">Belongs to the PIGH family.</text>
</comment>
<evidence type="ECO:0000256" key="4">
    <source>
        <dbReference type="SAM" id="Phobius"/>
    </source>
</evidence>
<evidence type="ECO:0000313" key="6">
    <source>
        <dbReference type="EMBL" id="PFH33057.1"/>
    </source>
</evidence>
<reference evidence="6 7" key="1">
    <citation type="submission" date="2017-09" db="EMBL/GenBank/DDBJ databases">
        <title>Genome sequencing of Besnoitia besnoiti strain Bb-Ger1.</title>
        <authorList>
            <person name="Schares G."/>
            <person name="Venepally P."/>
            <person name="Lorenzi H.A."/>
        </authorList>
    </citation>
    <scope>NUCLEOTIDE SEQUENCE [LARGE SCALE GENOMIC DNA]</scope>
    <source>
        <strain evidence="6 7">Bb-Ger1</strain>
    </source>
</reference>
<proteinExistence type="inferred from homology"/>
<feature type="region of interest" description="Disordered" evidence="3">
    <location>
        <begin position="64"/>
        <end position="117"/>
    </location>
</feature>
<accession>A0A2A9MBR5</accession>
<dbReference type="AlphaFoldDB" id="A0A2A9MBR5"/>
<organism evidence="6 7">
    <name type="scientific">Besnoitia besnoiti</name>
    <name type="common">Apicomplexan protozoan</name>
    <dbReference type="NCBI Taxonomy" id="94643"/>
    <lineage>
        <taxon>Eukaryota</taxon>
        <taxon>Sar</taxon>
        <taxon>Alveolata</taxon>
        <taxon>Apicomplexa</taxon>
        <taxon>Conoidasida</taxon>
        <taxon>Coccidia</taxon>
        <taxon>Eucoccidiorida</taxon>
        <taxon>Eimeriorina</taxon>
        <taxon>Sarcocystidae</taxon>
        <taxon>Besnoitia</taxon>
    </lineage>
</organism>
<dbReference type="InterPro" id="IPR019328">
    <property type="entry name" value="PIGH-H_dom"/>
</dbReference>
<dbReference type="STRING" id="94643.A0A2A9MBR5"/>
<evidence type="ECO:0000259" key="5">
    <source>
        <dbReference type="Pfam" id="PF10181"/>
    </source>
</evidence>
<protein>
    <recommendedName>
        <fullName evidence="5">Phosphatidylinositol N-acetylglucosaminyltransferase subunit H conserved domain-containing protein</fullName>
    </recommendedName>
</protein>
<keyword evidence="7" id="KW-1185">Reference proteome</keyword>
<dbReference type="EMBL" id="NWUJ01000009">
    <property type="protein sequence ID" value="PFH33057.1"/>
    <property type="molecule type" value="Genomic_DNA"/>
</dbReference>
<dbReference type="GO" id="GO:0006506">
    <property type="term" value="P:GPI anchor biosynthetic process"/>
    <property type="evidence" value="ECO:0007669"/>
    <property type="project" value="UniProtKB-UniPathway"/>
</dbReference>
<evidence type="ECO:0000256" key="1">
    <source>
        <dbReference type="ARBA" id="ARBA00004687"/>
    </source>
</evidence>
<comment type="pathway">
    <text evidence="1">Glycolipid biosynthesis; glycosylphosphatidylinositol-anchor biosynthesis.</text>
</comment>
<evidence type="ECO:0000256" key="3">
    <source>
        <dbReference type="SAM" id="MobiDB-lite"/>
    </source>
</evidence>
<dbReference type="RefSeq" id="XP_029217066.1">
    <property type="nucleotide sequence ID" value="XM_029366606.1"/>
</dbReference>
<evidence type="ECO:0000313" key="7">
    <source>
        <dbReference type="Proteomes" id="UP000224006"/>
    </source>
</evidence>
<keyword evidence="4" id="KW-1133">Transmembrane helix</keyword>
<feature type="transmembrane region" description="Helical" evidence="4">
    <location>
        <begin position="255"/>
        <end position="276"/>
    </location>
</feature>
<comment type="caution">
    <text evidence="6">The sequence shown here is derived from an EMBL/GenBank/DDBJ whole genome shotgun (WGS) entry which is preliminary data.</text>
</comment>
<dbReference type="Pfam" id="PF10181">
    <property type="entry name" value="PIG-H"/>
    <property type="match status" value="1"/>
</dbReference>
<dbReference type="KEGG" id="bbes:BESB_082560"/>
<keyword evidence="4" id="KW-0812">Transmembrane</keyword>
<feature type="compositionally biased region" description="Polar residues" evidence="3">
    <location>
        <begin position="101"/>
        <end position="111"/>
    </location>
</feature>
<dbReference type="GO" id="GO:0000506">
    <property type="term" value="C:glycosylphosphatidylinositol-N-acetylglucosaminyltransferase (GPI-GnT) complex"/>
    <property type="evidence" value="ECO:0007669"/>
    <property type="project" value="InterPro"/>
</dbReference>
<dbReference type="PANTHER" id="PTHR15231">
    <property type="entry name" value="PHOSPHATIDYLINOSITOL N-ACETYLGLUCOSAMINYLTRANSFERASE SUBUNIT H"/>
    <property type="match status" value="1"/>
</dbReference>
<dbReference type="PANTHER" id="PTHR15231:SF1">
    <property type="entry name" value="PHOSPHATIDYLINOSITOL N-ACETYLGLUCOSAMINYLTRANSFERASE SUBUNIT H"/>
    <property type="match status" value="1"/>
</dbReference>
<dbReference type="VEuPathDB" id="ToxoDB:BESB_082560"/>
<keyword evidence="4" id="KW-0472">Membrane</keyword>
<dbReference type="OrthoDB" id="354733at2759"/>
<feature type="compositionally biased region" description="Basic and acidic residues" evidence="3">
    <location>
        <begin position="67"/>
        <end position="80"/>
    </location>
</feature>
<sequence length="360" mass="38640">MTSNVDAAWPGGAETAAVSSHPRKGWRPARILSGADFFRLANPHVAETVLRAFECARCARAGTRRQRVSENEGQQARRSEAGPAASSGDETNRDCECPASAQLQPSRQPSSCPARGGRGPPVYGCLCPRSKQLRVGCGSGHFHASAWREDRRIFRASASHGDVPCGGRESSRMKRASVRGASLVTGALGRPHPRCWLAFGALIGVAAIMSLTRPFAQTFPTAATGAARGASSVAELMHYLKTVFHSSPLAYWRPAASLVFSVVGLAAGVVVLASFLTGPHIVEESLEVVANFGVQLQHTTRWGGVRREFIEASQVSDVIINEGFRVCDIIFYVALLVKDRPNMVVPFQQQDDRHANIGVA</sequence>
<feature type="region of interest" description="Disordered" evidence="3">
    <location>
        <begin position="1"/>
        <end position="24"/>
    </location>
</feature>
<evidence type="ECO:0000256" key="2">
    <source>
        <dbReference type="ARBA" id="ARBA00009610"/>
    </source>
</evidence>